<dbReference type="InterPro" id="IPR036322">
    <property type="entry name" value="WD40_repeat_dom_sf"/>
</dbReference>
<dbReference type="InterPro" id="IPR015943">
    <property type="entry name" value="WD40/YVTN_repeat-like_dom_sf"/>
</dbReference>
<evidence type="ECO:0000313" key="7">
    <source>
        <dbReference type="Proteomes" id="UP001146793"/>
    </source>
</evidence>
<feature type="domain" description="EML-like first beta-propeller" evidence="4">
    <location>
        <begin position="274"/>
        <end position="526"/>
    </location>
</feature>
<dbReference type="Pfam" id="PF23409">
    <property type="entry name" value="Beta-prop_EML"/>
    <property type="match status" value="1"/>
</dbReference>
<feature type="domain" description="EML-like second beta-propeller" evidence="5">
    <location>
        <begin position="546"/>
        <end position="789"/>
    </location>
</feature>
<sequence>MMIIQNKNNRNIQKFKKLSLQQSQNKINSTKYKPQINQTSVTSKISMSVSNNNLNINSKNLKKVEHMGLNRQLKPLKPLQSIQPLKPLKPPQSIQPIKPVQPIQPLKSLRPLQPLQPLQPLKPLQSLQPLQPLRPLQQNNVSNLDQNYLNNNNMMGKTYLQTSLELNLNNNTSTVLKPNQKIQPLAPLKKIKPLKSFSEQRPNESSRIFNIESNFQSNNQSYSTNNNNNLPNYGIDYVYGYNGSKRNSCYFNYQGNIVFFASTIGVVLNPNTKTQNFFAGHTQSIIAMAIHPNKRIVATGQINDPTICIWDSSNCQLINTFKPSHDKGICAFSFSFGNNHLVSVGLDDEHTICLWNWQTGKLLTSQFGSKNKILCAHFDPRNNSSFVTCGIRTLMEWNITNQSTLSSTEFTFGNQKDQILLSLIITTGGDILTGTRQGLLYLWDREQKNIKKQVRNHKQACNVLCFIQANNYIISGGKEGDLLIRDSVTLEKHSIIKSINGGPITALDYLDQNKIVTGTFKNQIWTTNLSFDLSEKIFSCHHGEVLGVACHVQIPQFVTTSLDRSVRVWSIETKQQLNRLAINGQPKCVIYSPDYQNIVIGMLGGGIVIVSSQTLKTITTKKISTEEISCMVYSKDMKYFAVAFTDGKIFIFVVQSNYKRNYNYNLPNVKAIDISADSNFFRASTGTVTKCWKIITHHEVDPENIQWETENVKLASLPNEIFEVDTNKDLIAKPDYRNNNIQIVPHYVQSGNSENNLKAHGSKVSAVKFFQNSHLISVGGDDKCIIQWKRI</sequence>
<dbReference type="AlphaFoldDB" id="A0AAV7ZHQ3"/>
<proteinExistence type="predicted"/>
<dbReference type="PANTHER" id="PTHR13720:SF33">
    <property type="entry name" value="HELP DOMAIN-CONTAINING PROTEIN"/>
    <property type="match status" value="1"/>
</dbReference>
<dbReference type="SUPFAM" id="SSF50978">
    <property type="entry name" value="WD40 repeat-like"/>
    <property type="match status" value="2"/>
</dbReference>
<evidence type="ECO:0000259" key="5">
    <source>
        <dbReference type="Pfam" id="PF23414"/>
    </source>
</evidence>
<evidence type="ECO:0000256" key="3">
    <source>
        <dbReference type="PROSITE-ProRule" id="PRU00221"/>
    </source>
</evidence>
<dbReference type="PROSITE" id="PS50294">
    <property type="entry name" value="WD_REPEATS_REGION"/>
    <property type="match status" value="1"/>
</dbReference>
<comment type="caution">
    <text evidence="6">The sequence shown here is derived from an EMBL/GenBank/DDBJ whole genome shotgun (WGS) entry which is preliminary data.</text>
</comment>
<evidence type="ECO:0000313" key="6">
    <source>
        <dbReference type="EMBL" id="KAJ3439788.1"/>
    </source>
</evidence>
<evidence type="ECO:0000259" key="4">
    <source>
        <dbReference type="Pfam" id="PF23409"/>
    </source>
</evidence>
<dbReference type="Gene3D" id="2.130.10.10">
    <property type="entry name" value="YVTN repeat-like/Quinoprotein amine dehydrogenase"/>
    <property type="match status" value="2"/>
</dbReference>
<dbReference type="EMBL" id="JANTQA010000032">
    <property type="protein sequence ID" value="KAJ3439788.1"/>
    <property type="molecule type" value="Genomic_DNA"/>
</dbReference>
<dbReference type="PANTHER" id="PTHR13720">
    <property type="entry name" value="WD-40 REPEAT PROTEIN"/>
    <property type="match status" value="1"/>
</dbReference>
<dbReference type="Pfam" id="PF23414">
    <property type="entry name" value="Beta-prop_EML_2"/>
    <property type="match status" value="1"/>
</dbReference>
<keyword evidence="2" id="KW-0677">Repeat</keyword>
<dbReference type="InterPro" id="IPR001680">
    <property type="entry name" value="WD40_rpt"/>
</dbReference>
<name>A0AAV7ZHQ3_9EUKA</name>
<dbReference type="Proteomes" id="UP001146793">
    <property type="component" value="Unassembled WGS sequence"/>
</dbReference>
<dbReference type="InterPro" id="IPR055439">
    <property type="entry name" value="Beta-prop_EML_1st"/>
</dbReference>
<evidence type="ECO:0000256" key="1">
    <source>
        <dbReference type="ARBA" id="ARBA00022574"/>
    </source>
</evidence>
<evidence type="ECO:0000256" key="2">
    <source>
        <dbReference type="ARBA" id="ARBA00022737"/>
    </source>
</evidence>
<gene>
    <name evidence="6" type="ORF">M0812_15828</name>
</gene>
<organism evidence="6 7">
    <name type="scientific">Anaeramoeba flamelloides</name>
    <dbReference type="NCBI Taxonomy" id="1746091"/>
    <lineage>
        <taxon>Eukaryota</taxon>
        <taxon>Metamonada</taxon>
        <taxon>Anaeramoebidae</taxon>
        <taxon>Anaeramoeba</taxon>
    </lineage>
</organism>
<protein>
    <submittedName>
        <fullName evidence="6">Echinoderm microtubule-associated protein-like elp-1</fullName>
    </submittedName>
</protein>
<dbReference type="SMART" id="SM00320">
    <property type="entry name" value="WD40"/>
    <property type="match status" value="8"/>
</dbReference>
<dbReference type="InterPro" id="IPR050630">
    <property type="entry name" value="WD_repeat_EMAP"/>
</dbReference>
<dbReference type="InterPro" id="IPR055442">
    <property type="entry name" value="Beta-prop_EML-like_2nd"/>
</dbReference>
<keyword evidence="1 3" id="KW-0853">WD repeat</keyword>
<reference evidence="6" key="1">
    <citation type="submission" date="2022-08" db="EMBL/GenBank/DDBJ databases">
        <title>Novel sulphate-reducing endosymbionts in the free-living metamonad Anaeramoeba.</title>
        <authorList>
            <person name="Jerlstrom-Hultqvist J."/>
            <person name="Cepicka I."/>
            <person name="Gallot-Lavallee L."/>
            <person name="Salas-Leiva D."/>
            <person name="Curtis B.A."/>
            <person name="Zahonova K."/>
            <person name="Pipaliya S."/>
            <person name="Dacks J."/>
            <person name="Roger A.J."/>
        </authorList>
    </citation>
    <scope>NUCLEOTIDE SEQUENCE</scope>
    <source>
        <strain evidence="6">Busselton2</strain>
    </source>
</reference>
<dbReference type="PROSITE" id="PS50082">
    <property type="entry name" value="WD_REPEATS_2"/>
    <property type="match status" value="2"/>
</dbReference>
<accession>A0AAV7ZHQ3</accession>
<feature type="repeat" description="WD" evidence="3">
    <location>
        <begin position="757"/>
        <end position="791"/>
    </location>
</feature>
<feature type="repeat" description="WD" evidence="3">
    <location>
        <begin position="538"/>
        <end position="579"/>
    </location>
</feature>